<keyword evidence="1" id="KW-0732">Signal</keyword>
<feature type="chain" id="PRO_5001801055" description="Lipoprotein" evidence="1">
    <location>
        <begin position="27"/>
        <end position="407"/>
    </location>
</feature>
<dbReference type="AlphaFoldDB" id="A0A085ZH74"/>
<dbReference type="eggNOG" id="COG5492">
    <property type="taxonomic scope" value="Bacteria"/>
</dbReference>
<evidence type="ECO:0000313" key="3">
    <source>
        <dbReference type="Proteomes" id="UP000028703"/>
    </source>
</evidence>
<dbReference type="PANTHER" id="PTHR41339:SF1">
    <property type="entry name" value="SECRETED PROTEIN"/>
    <property type="match status" value="1"/>
</dbReference>
<keyword evidence="3" id="KW-1185">Reference proteome</keyword>
<evidence type="ECO:0000256" key="1">
    <source>
        <dbReference type="SAM" id="SignalP"/>
    </source>
</evidence>
<dbReference type="EMBL" id="JPRO01000007">
    <property type="protein sequence ID" value="KFF03788.1"/>
    <property type="molecule type" value="Genomic_DNA"/>
</dbReference>
<dbReference type="RefSeq" id="WP_034704315.1">
    <property type="nucleotide sequence ID" value="NZ_JPRO01000007.1"/>
</dbReference>
<reference evidence="2 3" key="1">
    <citation type="submission" date="2014-07" db="EMBL/GenBank/DDBJ databases">
        <title>Genome of Chryseobacterium luteum DSM 18605.</title>
        <authorList>
            <person name="Stropko S.J."/>
            <person name="Pipes S.E."/>
            <person name="Newman J.D."/>
        </authorList>
    </citation>
    <scope>NUCLEOTIDE SEQUENCE [LARGE SCALE GENOMIC DNA]</scope>
    <source>
        <strain evidence="2 3">DSM 18605</strain>
    </source>
</reference>
<organism evidence="2 3">
    <name type="scientific">Chryseobacterium luteum</name>
    <dbReference type="NCBI Taxonomy" id="421531"/>
    <lineage>
        <taxon>Bacteria</taxon>
        <taxon>Pseudomonadati</taxon>
        <taxon>Bacteroidota</taxon>
        <taxon>Flavobacteriia</taxon>
        <taxon>Flavobacteriales</taxon>
        <taxon>Weeksellaceae</taxon>
        <taxon>Chryseobacterium group</taxon>
        <taxon>Chryseobacterium</taxon>
    </lineage>
</organism>
<sequence>MKRRVLSLLSLTAVLTLALNSCTIEVNDGLGDGTTVTTPGTTESVLSGSGTLSGTISKDILIKKGNYTLDGIVKITNNATITIEAGATFNVVTSKTSGLVILQDGKINAVGTDSEPIVFTTSTKTPGDWGGITIYGRAPIKAVNGNSQALSEDGNNVYYGGTDANSNSGTMKFVRVEYAGKKIGDGTSETNSMTFYAVGAGTTLENLVTYKGTDDGYEFFGGTVSAKNIVSYGNYDDAFDWQDAWSGQNNTNWYAFQTGTGNFGMEIEASGNADNVAPKVSNITLIRDTNTLPETANSPEITAIQFKKQGTGIFSNVYISGYKNIGTQKAYSVLIQDAATETSQVNTGKVVVAPLTYLNSDNAGVWGYAFTPNGGKTFTNTTTVTKVSLTAGAWATVDGVNLLAGLQ</sequence>
<evidence type="ECO:0008006" key="4">
    <source>
        <dbReference type="Google" id="ProtNLM"/>
    </source>
</evidence>
<protein>
    <recommendedName>
        <fullName evidence="4">Lipoprotein</fullName>
    </recommendedName>
</protein>
<dbReference type="Proteomes" id="UP000028703">
    <property type="component" value="Unassembled WGS sequence"/>
</dbReference>
<accession>A0A085ZH74</accession>
<feature type="signal peptide" evidence="1">
    <location>
        <begin position="1"/>
        <end position="26"/>
    </location>
</feature>
<comment type="caution">
    <text evidence="2">The sequence shown here is derived from an EMBL/GenBank/DDBJ whole genome shotgun (WGS) entry which is preliminary data.</text>
</comment>
<proteinExistence type="predicted"/>
<evidence type="ECO:0000313" key="2">
    <source>
        <dbReference type="EMBL" id="KFF03788.1"/>
    </source>
</evidence>
<gene>
    <name evidence="2" type="ORF">IX38_10250</name>
</gene>
<dbReference type="STRING" id="421531.IX38_10250"/>
<name>A0A085ZH74_9FLAO</name>
<dbReference type="PANTHER" id="PTHR41339">
    <property type="entry name" value="LIPL48"/>
    <property type="match status" value="1"/>
</dbReference>
<dbReference type="OrthoDB" id="1521716at2"/>